<evidence type="ECO:0000313" key="3">
    <source>
        <dbReference type="EMBL" id="GGI21453.1"/>
    </source>
</evidence>
<reference evidence="4" key="1">
    <citation type="journal article" date="2019" name="Int. J. Syst. Evol. Microbiol.">
        <title>The Global Catalogue of Microorganisms (GCM) 10K type strain sequencing project: providing services to taxonomists for standard genome sequencing and annotation.</title>
        <authorList>
            <consortium name="The Broad Institute Genomics Platform"/>
            <consortium name="The Broad Institute Genome Sequencing Center for Infectious Disease"/>
            <person name="Wu L."/>
            <person name="Ma J."/>
        </authorList>
    </citation>
    <scope>NUCLEOTIDE SEQUENCE [LARGE SCALE GENOMIC DNA]</scope>
    <source>
        <strain evidence="4">CCM 2767</strain>
    </source>
</reference>
<feature type="domain" description="Schlafen AlbA-2" evidence="2">
    <location>
        <begin position="22"/>
        <end position="152"/>
    </location>
</feature>
<comment type="caution">
    <text evidence="3">The sequence shown here is derived from an EMBL/GenBank/DDBJ whole genome shotgun (WGS) entry which is preliminary data.</text>
</comment>
<keyword evidence="4" id="KW-1185">Reference proteome</keyword>
<dbReference type="Proteomes" id="UP000642180">
    <property type="component" value="Unassembled WGS sequence"/>
</dbReference>
<sequence length="674" mass="75446">MTQQFNDNSNSAVDLKSLLVRENEQVEWKENVADTDDVVATLSAFANDWSNLGGGYVICGAQEGKDSHGFPVVTAVGLTAARLKEVEGKVMAGCRERVSPAITPLVEEIVLPDESKRVLVFIMPATSHVHTFRRANEGNKHYVRVSRETREARDGILRELLVRKGEAEPWDRRVCATATTNDLDLIALRDALQRMNVFDPNRGIDAYLSDTNSLSPFVPPLCGRDPLTGVLRPRNFAVLLFGRQVQLHIPGAYSLLSIYPGTDRSEPHASRHELSGTLVEQAKRSIDLLGVESHVAYDKNDKKSPNALKYPQQALTEAIVNALAHRNYELNEPTRTTVFSDRVEIVSPGPLPLGINVEIFRSGKATSKWRNQSLAWFLNRLQLAQAEGQGIPTIIRSMKVEGCPAPRFDVDESQVICLLPAHPRHALAREYKSIEEAISLGDFPRAKQKILALLSVDPINHRALHLLAEVAPVLDDIDLVRDHLNNHPTIESELPPNTLTRLADALTMNEHRNRADMQIGRRLYLAATRGYVEEMEVRKVAIGLSRSGDDLAAVEFLDKQFSVHEEWRNNPYFLQARGNACIGLAKQCTNTARNRSLPPPAKKRAWDDCRRYLSSAEKDLQNALLNAPDRQLKEFINKNLEFAAKMRQTAGDGNRHSQRPSKDHTDKGTRFKRN</sequence>
<dbReference type="PANTHER" id="PTHR30595">
    <property type="entry name" value="GLPR-RELATED TRANSCRIPTIONAL REPRESSOR"/>
    <property type="match status" value="1"/>
</dbReference>
<evidence type="ECO:0000256" key="1">
    <source>
        <dbReference type="SAM" id="MobiDB-lite"/>
    </source>
</evidence>
<evidence type="ECO:0000259" key="2">
    <source>
        <dbReference type="Pfam" id="PF04326"/>
    </source>
</evidence>
<dbReference type="InterPro" id="IPR038475">
    <property type="entry name" value="RecG_C_sf"/>
</dbReference>
<dbReference type="PANTHER" id="PTHR30595:SF6">
    <property type="entry name" value="SCHLAFEN ALBA-2 DOMAIN-CONTAINING PROTEIN"/>
    <property type="match status" value="1"/>
</dbReference>
<dbReference type="InterPro" id="IPR038461">
    <property type="entry name" value="Schlafen_AlbA_2_dom_sf"/>
</dbReference>
<dbReference type="Gene3D" id="3.30.565.60">
    <property type="match status" value="1"/>
</dbReference>
<dbReference type="RefSeq" id="WP_188382120.1">
    <property type="nucleotide sequence ID" value="NZ_BMDI01000003.1"/>
</dbReference>
<dbReference type="Pfam" id="PF13749">
    <property type="entry name" value="HATPase_c_4"/>
    <property type="match status" value="1"/>
</dbReference>
<evidence type="ECO:0000313" key="4">
    <source>
        <dbReference type="Proteomes" id="UP000642180"/>
    </source>
</evidence>
<dbReference type="AlphaFoldDB" id="A0A8J3F4I5"/>
<dbReference type="Pfam" id="PF04326">
    <property type="entry name" value="SLFN_AlbA_2"/>
    <property type="match status" value="1"/>
</dbReference>
<name>A0A8J3F4I5_9BURK</name>
<organism evidence="3 4">
    <name type="scientific">Oxalicibacterium faecigallinarum</name>
    <dbReference type="NCBI Taxonomy" id="573741"/>
    <lineage>
        <taxon>Bacteria</taxon>
        <taxon>Pseudomonadati</taxon>
        <taxon>Pseudomonadota</taxon>
        <taxon>Betaproteobacteria</taxon>
        <taxon>Burkholderiales</taxon>
        <taxon>Oxalobacteraceae</taxon>
        <taxon>Oxalicibacterium</taxon>
    </lineage>
</organism>
<accession>A0A8J3F4I5</accession>
<dbReference type="EMBL" id="BMDI01000003">
    <property type="protein sequence ID" value="GGI21453.1"/>
    <property type="molecule type" value="Genomic_DNA"/>
</dbReference>
<protein>
    <recommendedName>
        <fullName evidence="2">Schlafen AlbA-2 domain-containing protein</fullName>
    </recommendedName>
</protein>
<feature type="compositionally biased region" description="Basic and acidic residues" evidence="1">
    <location>
        <begin position="660"/>
        <end position="674"/>
    </location>
</feature>
<dbReference type="Gene3D" id="3.30.950.30">
    <property type="entry name" value="Schlafen, AAA domain"/>
    <property type="match status" value="1"/>
</dbReference>
<feature type="region of interest" description="Disordered" evidence="1">
    <location>
        <begin position="647"/>
        <end position="674"/>
    </location>
</feature>
<gene>
    <name evidence="3" type="ORF">GCM10008066_29140</name>
</gene>
<proteinExistence type="predicted"/>
<dbReference type="InterPro" id="IPR007421">
    <property type="entry name" value="Schlafen_AlbA_2_dom"/>
</dbReference>